<proteinExistence type="predicted"/>
<feature type="compositionally biased region" description="Gly residues" evidence="1">
    <location>
        <begin position="190"/>
        <end position="201"/>
    </location>
</feature>
<protein>
    <submittedName>
        <fullName evidence="2">Uncharacterized protein</fullName>
    </submittedName>
</protein>
<feature type="region of interest" description="Disordered" evidence="1">
    <location>
        <begin position="186"/>
        <end position="225"/>
    </location>
</feature>
<dbReference type="Proteomes" id="UP000075714">
    <property type="component" value="Unassembled WGS sequence"/>
</dbReference>
<dbReference type="EMBL" id="LSYV01000021">
    <property type="protein sequence ID" value="KXZ49562.1"/>
    <property type="molecule type" value="Genomic_DNA"/>
</dbReference>
<gene>
    <name evidence="2" type="ORF">GPECTOR_20g417</name>
</gene>
<name>A0A150GIB1_GONPE</name>
<feature type="compositionally biased region" description="Basic and acidic residues" evidence="1">
    <location>
        <begin position="12"/>
        <end position="29"/>
    </location>
</feature>
<reference evidence="3" key="1">
    <citation type="journal article" date="2016" name="Nat. Commun.">
        <title>The Gonium pectorale genome demonstrates co-option of cell cycle regulation during the evolution of multicellularity.</title>
        <authorList>
            <person name="Hanschen E.R."/>
            <person name="Marriage T.N."/>
            <person name="Ferris P.J."/>
            <person name="Hamaji T."/>
            <person name="Toyoda A."/>
            <person name="Fujiyama A."/>
            <person name="Neme R."/>
            <person name="Noguchi H."/>
            <person name="Minakuchi Y."/>
            <person name="Suzuki M."/>
            <person name="Kawai-Toyooka H."/>
            <person name="Smith D.R."/>
            <person name="Sparks H."/>
            <person name="Anderson J."/>
            <person name="Bakaric R."/>
            <person name="Luria V."/>
            <person name="Karger A."/>
            <person name="Kirschner M.W."/>
            <person name="Durand P.M."/>
            <person name="Michod R.E."/>
            <person name="Nozaki H."/>
            <person name="Olson B.J."/>
        </authorList>
    </citation>
    <scope>NUCLEOTIDE SEQUENCE [LARGE SCALE GENOMIC DNA]</scope>
    <source>
        <strain evidence="3">NIES-2863</strain>
    </source>
</reference>
<organism evidence="2 3">
    <name type="scientific">Gonium pectorale</name>
    <name type="common">Green alga</name>
    <dbReference type="NCBI Taxonomy" id="33097"/>
    <lineage>
        <taxon>Eukaryota</taxon>
        <taxon>Viridiplantae</taxon>
        <taxon>Chlorophyta</taxon>
        <taxon>core chlorophytes</taxon>
        <taxon>Chlorophyceae</taxon>
        <taxon>CS clade</taxon>
        <taxon>Chlamydomonadales</taxon>
        <taxon>Volvocaceae</taxon>
        <taxon>Gonium</taxon>
    </lineage>
</organism>
<comment type="caution">
    <text evidence="2">The sequence shown here is derived from an EMBL/GenBank/DDBJ whole genome shotgun (WGS) entry which is preliminary data.</text>
</comment>
<dbReference type="OrthoDB" id="551874at2759"/>
<feature type="compositionally biased region" description="Low complexity" evidence="1">
    <location>
        <begin position="30"/>
        <end position="39"/>
    </location>
</feature>
<accession>A0A150GIB1</accession>
<evidence type="ECO:0000313" key="3">
    <source>
        <dbReference type="Proteomes" id="UP000075714"/>
    </source>
</evidence>
<dbReference type="AlphaFoldDB" id="A0A150GIB1"/>
<feature type="region of interest" description="Disordered" evidence="1">
    <location>
        <begin position="1"/>
        <end position="49"/>
    </location>
</feature>
<evidence type="ECO:0000256" key="1">
    <source>
        <dbReference type="SAM" id="MobiDB-lite"/>
    </source>
</evidence>
<evidence type="ECO:0000313" key="2">
    <source>
        <dbReference type="EMBL" id="KXZ49562.1"/>
    </source>
</evidence>
<sequence>METEEGPGYADVDARRSDPWDIPRPRDRGAAVAAASAGPSYGGGDVMQPDEMPAYGYRVGDETQGLPRSGLGATGAFGGGEAAAAAVGSWPSHGLGDGFVSGGRHVLYCGADIPMEQLERGHWHHAARPRGCSPLQAVAGSPSGQHQPGGNLLLRHTSEPGGSHGSAAPSHMWETHESLGTRGHAYRVSSGGGGHGGGGGFGDRDRRGQAAPHTAAASGGGDMVEDDVVEVEADTPGGYHVAATVLHPADSDDPQEFVVAATAVMSP</sequence>
<keyword evidence="3" id="KW-1185">Reference proteome</keyword>